<evidence type="ECO:0000256" key="1">
    <source>
        <dbReference type="ARBA" id="ARBA00007677"/>
    </source>
</evidence>
<dbReference type="InterPro" id="IPR002685">
    <property type="entry name" value="Glyco_trans_15"/>
</dbReference>
<dbReference type="GO" id="GO:0000032">
    <property type="term" value="P:cell wall mannoprotein biosynthetic process"/>
    <property type="evidence" value="ECO:0007669"/>
    <property type="project" value="TreeGrafter"/>
</dbReference>
<dbReference type="GO" id="GO:0006493">
    <property type="term" value="P:protein O-linked glycosylation"/>
    <property type="evidence" value="ECO:0007669"/>
    <property type="project" value="TreeGrafter"/>
</dbReference>
<protein>
    <submittedName>
        <fullName evidence="5">Nucleotide-diphospho-sugar transferase</fullName>
    </submittedName>
</protein>
<dbReference type="AlphaFoldDB" id="A0A8K0X5H4"/>
<dbReference type="EMBL" id="JAGPXD010000002">
    <property type="protein sequence ID" value="KAH7367828.1"/>
    <property type="molecule type" value="Genomic_DNA"/>
</dbReference>
<keyword evidence="6" id="KW-1185">Reference proteome</keyword>
<sequence>MAVSIHRLVSRHRCLRERTRIRVRRRINFKARIVALILAIITLGGLIRSVSAARTLGATKETRAALVCLTSEDDVARTVTTITDLEERFNSAYNYDWTVFSREELSHDTKDALSNATSGGAITFDIIPDAHWSLPKWDTHGDDYHRKARWDAGLFARENRLRSFDWFLKVDPGSQLPHDFNFDIFNAMRDTQISYGMSSIGSGSPESSRVLRQTAQSFLARHEKTAMREADFTWILGPSDTADFTGEDNDLEYLTELGFNQHKPLADAPDARPSRNTPVNSARFDMGSLQVLRDTEFMAYFDHLDDQGMFIHHHIPDSTVKSLGASLLFPQSSVWRMDDDSCPSAGQAYCLPPDDSTSMMVRHRRRFLSAMIGGPALGWTDAILETSDAGAALWSEYWKQVADTVDYLQPLVDSGRGHTNLDWGQLELKKKWIFGLSESPVPVGEMVVRYFIEGDASRVCEVTDSPSGVRGPEAELILDDSEVRGGSAVGSDASAVGKHDFGIRSGVPSLHNKDSAIRSE</sequence>
<name>A0A8K0X5H4_9PEZI</name>
<dbReference type="Pfam" id="PF01793">
    <property type="entry name" value="Glyco_transf_15"/>
    <property type="match status" value="2"/>
</dbReference>
<feature type="compositionally biased region" description="Basic and acidic residues" evidence="4">
    <location>
        <begin position="511"/>
        <end position="520"/>
    </location>
</feature>
<evidence type="ECO:0000256" key="3">
    <source>
        <dbReference type="ARBA" id="ARBA00022679"/>
    </source>
</evidence>
<dbReference type="GO" id="GO:0000026">
    <property type="term" value="F:alpha-1,2-mannosyltransferase activity"/>
    <property type="evidence" value="ECO:0007669"/>
    <property type="project" value="TreeGrafter"/>
</dbReference>
<evidence type="ECO:0000256" key="4">
    <source>
        <dbReference type="SAM" id="MobiDB-lite"/>
    </source>
</evidence>
<dbReference type="PANTHER" id="PTHR31121:SF6">
    <property type="entry name" value="ALPHA-1,2 MANNOSYLTRANSFERASE KTR1"/>
    <property type="match status" value="1"/>
</dbReference>
<feature type="region of interest" description="Disordered" evidence="4">
    <location>
        <begin position="499"/>
        <end position="520"/>
    </location>
</feature>
<dbReference type="InterPro" id="IPR029044">
    <property type="entry name" value="Nucleotide-diphossugar_trans"/>
</dbReference>
<accession>A0A8K0X5H4</accession>
<proteinExistence type="inferred from homology"/>
<reference evidence="5" key="1">
    <citation type="journal article" date="2021" name="Nat. Commun.">
        <title>Genetic determinants of endophytism in the Arabidopsis root mycobiome.</title>
        <authorList>
            <person name="Mesny F."/>
            <person name="Miyauchi S."/>
            <person name="Thiergart T."/>
            <person name="Pickel B."/>
            <person name="Atanasova L."/>
            <person name="Karlsson M."/>
            <person name="Huettel B."/>
            <person name="Barry K.W."/>
            <person name="Haridas S."/>
            <person name="Chen C."/>
            <person name="Bauer D."/>
            <person name="Andreopoulos W."/>
            <person name="Pangilinan J."/>
            <person name="LaButti K."/>
            <person name="Riley R."/>
            <person name="Lipzen A."/>
            <person name="Clum A."/>
            <person name="Drula E."/>
            <person name="Henrissat B."/>
            <person name="Kohler A."/>
            <person name="Grigoriev I.V."/>
            <person name="Martin F.M."/>
            <person name="Hacquard S."/>
        </authorList>
    </citation>
    <scope>NUCLEOTIDE SEQUENCE</scope>
    <source>
        <strain evidence="5">MPI-CAGE-AT-0016</strain>
    </source>
</reference>
<dbReference type="GO" id="GO:0016020">
    <property type="term" value="C:membrane"/>
    <property type="evidence" value="ECO:0007669"/>
    <property type="project" value="InterPro"/>
</dbReference>
<dbReference type="GO" id="GO:0006487">
    <property type="term" value="P:protein N-linked glycosylation"/>
    <property type="evidence" value="ECO:0007669"/>
    <property type="project" value="TreeGrafter"/>
</dbReference>
<comment type="caution">
    <text evidence="5">The sequence shown here is derived from an EMBL/GenBank/DDBJ whole genome shotgun (WGS) entry which is preliminary data.</text>
</comment>
<dbReference type="OrthoDB" id="202470at2759"/>
<evidence type="ECO:0000313" key="6">
    <source>
        <dbReference type="Proteomes" id="UP000813385"/>
    </source>
</evidence>
<dbReference type="SUPFAM" id="SSF53448">
    <property type="entry name" value="Nucleotide-diphospho-sugar transferases"/>
    <property type="match status" value="1"/>
</dbReference>
<dbReference type="Proteomes" id="UP000813385">
    <property type="component" value="Unassembled WGS sequence"/>
</dbReference>
<dbReference type="GO" id="GO:0005794">
    <property type="term" value="C:Golgi apparatus"/>
    <property type="evidence" value="ECO:0007669"/>
    <property type="project" value="TreeGrafter"/>
</dbReference>
<gene>
    <name evidence="5" type="ORF">B0T11DRAFT_349222</name>
</gene>
<evidence type="ECO:0000256" key="2">
    <source>
        <dbReference type="ARBA" id="ARBA00022676"/>
    </source>
</evidence>
<evidence type="ECO:0000313" key="5">
    <source>
        <dbReference type="EMBL" id="KAH7367828.1"/>
    </source>
</evidence>
<keyword evidence="3 5" id="KW-0808">Transferase</keyword>
<organism evidence="5 6">
    <name type="scientific">Plectosphaerella cucumerina</name>
    <dbReference type="NCBI Taxonomy" id="40658"/>
    <lineage>
        <taxon>Eukaryota</taxon>
        <taxon>Fungi</taxon>
        <taxon>Dikarya</taxon>
        <taxon>Ascomycota</taxon>
        <taxon>Pezizomycotina</taxon>
        <taxon>Sordariomycetes</taxon>
        <taxon>Hypocreomycetidae</taxon>
        <taxon>Glomerellales</taxon>
        <taxon>Plectosphaerellaceae</taxon>
        <taxon>Plectosphaerella</taxon>
    </lineage>
</organism>
<dbReference type="PANTHER" id="PTHR31121">
    <property type="entry name" value="ALPHA-1,2 MANNOSYLTRANSFERASE KTR1"/>
    <property type="match status" value="1"/>
</dbReference>
<comment type="similarity">
    <text evidence="1">Belongs to the glycosyltransferase 15 family.</text>
</comment>
<dbReference type="Gene3D" id="3.90.550.10">
    <property type="entry name" value="Spore Coat Polysaccharide Biosynthesis Protein SpsA, Chain A"/>
    <property type="match status" value="1"/>
</dbReference>
<keyword evidence="2" id="KW-0328">Glycosyltransferase</keyword>